<organism evidence="2">
    <name type="scientific">Anguilla anguilla</name>
    <name type="common">European freshwater eel</name>
    <name type="synonym">Muraena anguilla</name>
    <dbReference type="NCBI Taxonomy" id="7936"/>
    <lineage>
        <taxon>Eukaryota</taxon>
        <taxon>Metazoa</taxon>
        <taxon>Chordata</taxon>
        <taxon>Craniata</taxon>
        <taxon>Vertebrata</taxon>
        <taxon>Euteleostomi</taxon>
        <taxon>Actinopterygii</taxon>
        <taxon>Neopterygii</taxon>
        <taxon>Teleostei</taxon>
        <taxon>Anguilliformes</taxon>
        <taxon>Anguillidae</taxon>
        <taxon>Anguilla</taxon>
    </lineage>
</organism>
<reference evidence="2" key="2">
    <citation type="journal article" date="2015" name="Fish Shellfish Immunol.">
        <title>Early steps in the European eel (Anguilla anguilla)-Vibrio vulnificus interaction in the gills: Role of the RtxA13 toxin.</title>
        <authorList>
            <person name="Callol A."/>
            <person name="Pajuelo D."/>
            <person name="Ebbesson L."/>
            <person name="Teles M."/>
            <person name="MacKenzie S."/>
            <person name="Amaro C."/>
        </authorList>
    </citation>
    <scope>NUCLEOTIDE SEQUENCE</scope>
</reference>
<protein>
    <submittedName>
        <fullName evidence="2">Uncharacterized protein</fullName>
    </submittedName>
</protein>
<accession>A0A0E9QYE2</accession>
<feature type="signal peptide" evidence="1">
    <location>
        <begin position="1"/>
        <end position="25"/>
    </location>
</feature>
<feature type="chain" id="PRO_5005179358" evidence="1">
    <location>
        <begin position="26"/>
        <end position="57"/>
    </location>
</feature>
<evidence type="ECO:0000256" key="1">
    <source>
        <dbReference type="SAM" id="SignalP"/>
    </source>
</evidence>
<reference evidence="2" key="1">
    <citation type="submission" date="2014-11" db="EMBL/GenBank/DDBJ databases">
        <authorList>
            <person name="Amaro Gonzalez C."/>
        </authorList>
    </citation>
    <scope>NUCLEOTIDE SEQUENCE</scope>
</reference>
<keyword evidence="1" id="KW-0732">Signal</keyword>
<sequence length="57" mass="6464">MPRMVNATPFCVLLAVVFFPLPNLERPIVFTDRPQIGRARSCAHSPLTRATSNRHFL</sequence>
<proteinExistence type="predicted"/>
<evidence type="ECO:0000313" key="2">
    <source>
        <dbReference type="EMBL" id="JAH21859.1"/>
    </source>
</evidence>
<dbReference type="EMBL" id="GBXM01086718">
    <property type="protein sequence ID" value="JAH21859.1"/>
    <property type="molecule type" value="Transcribed_RNA"/>
</dbReference>
<name>A0A0E9QYE2_ANGAN</name>
<dbReference type="AlphaFoldDB" id="A0A0E9QYE2"/>